<protein>
    <submittedName>
        <fullName evidence="2">Uncharacterized protein</fullName>
    </submittedName>
</protein>
<evidence type="ECO:0000256" key="1">
    <source>
        <dbReference type="SAM" id="Phobius"/>
    </source>
</evidence>
<evidence type="ECO:0000313" key="3">
    <source>
        <dbReference type="Proteomes" id="UP000004968"/>
    </source>
</evidence>
<feature type="transmembrane region" description="Helical" evidence="1">
    <location>
        <begin position="103"/>
        <end position="123"/>
    </location>
</feature>
<gene>
    <name evidence="2" type="ORF">CLOSTHATH_03216</name>
</gene>
<sequence>MNISPNNDKIEKYLDELADEYKVLLYKALISHTKSLDDLSVSELLRLDNEIKKPLFEDYQRKQRRRRTLLIAGLTYMVMGVVLYLFTEIVFGDYQYSRENMMSLMSGIIALVGFIIAVYSFALQTLNIGTPRHKVQTEDSSQILEYEVVTKWRELEGIVNDISINSQVKTPRSIIQFLTENQFIDDKESNILKEFLKIRNNIVHSANNSYTTTELKAMLDEIDKIINKIKKIV</sequence>
<keyword evidence="1" id="KW-1133">Transmembrane helix</keyword>
<proteinExistence type="predicted"/>
<name>D3AHX7_9FIRM</name>
<comment type="caution">
    <text evidence="2">The sequence shown here is derived from an EMBL/GenBank/DDBJ whole genome shotgun (WGS) entry which is preliminary data.</text>
</comment>
<dbReference type="HOGENOM" id="CLU_1188662_0_0_9"/>
<dbReference type="GeneID" id="93149116"/>
<keyword evidence="1" id="KW-0812">Transmembrane</keyword>
<evidence type="ECO:0000313" key="2">
    <source>
        <dbReference type="EMBL" id="EFC98557.1"/>
    </source>
</evidence>
<dbReference type="AlphaFoldDB" id="D3AHX7"/>
<keyword evidence="1" id="KW-0472">Membrane</keyword>
<accession>D3AHX7</accession>
<dbReference type="SUPFAM" id="SSF81593">
    <property type="entry name" value="Nucleotidyltransferase substrate binding subunit/domain"/>
    <property type="match status" value="1"/>
</dbReference>
<dbReference type="EMBL" id="ACIO01000253">
    <property type="protein sequence ID" value="EFC98557.1"/>
    <property type="molecule type" value="Genomic_DNA"/>
</dbReference>
<dbReference type="RefSeq" id="WP_006773690.1">
    <property type="nucleotide sequence ID" value="NZ_GG667660.1"/>
</dbReference>
<dbReference type="Proteomes" id="UP000004968">
    <property type="component" value="Unassembled WGS sequence"/>
</dbReference>
<reference evidence="2 3" key="1">
    <citation type="submission" date="2010-01" db="EMBL/GenBank/DDBJ databases">
        <authorList>
            <person name="Weinstock G."/>
            <person name="Sodergren E."/>
            <person name="Clifton S."/>
            <person name="Fulton L."/>
            <person name="Fulton B."/>
            <person name="Courtney L."/>
            <person name="Fronick C."/>
            <person name="Harrison M."/>
            <person name="Strong C."/>
            <person name="Farmer C."/>
            <person name="Delahaunty K."/>
            <person name="Markovic C."/>
            <person name="Hall O."/>
            <person name="Minx P."/>
            <person name="Tomlinson C."/>
            <person name="Mitreva M."/>
            <person name="Nelson J."/>
            <person name="Hou S."/>
            <person name="Wollam A."/>
            <person name="Pepin K.H."/>
            <person name="Johnson M."/>
            <person name="Bhonagiri V."/>
            <person name="Nash W.E."/>
            <person name="Warren W."/>
            <person name="Chinwalla A."/>
            <person name="Mardis E.R."/>
            <person name="Wilson R.K."/>
        </authorList>
    </citation>
    <scope>NUCLEOTIDE SEQUENCE [LARGE SCALE GENOMIC DNA]</scope>
    <source>
        <strain evidence="2 3">DSM 13479</strain>
    </source>
</reference>
<feature type="transmembrane region" description="Helical" evidence="1">
    <location>
        <begin position="69"/>
        <end position="91"/>
    </location>
</feature>
<organism evidence="2 3">
    <name type="scientific">Hungatella hathewayi DSM 13479</name>
    <dbReference type="NCBI Taxonomy" id="566550"/>
    <lineage>
        <taxon>Bacteria</taxon>
        <taxon>Bacillati</taxon>
        <taxon>Bacillota</taxon>
        <taxon>Clostridia</taxon>
        <taxon>Lachnospirales</taxon>
        <taxon>Lachnospiraceae</taxon>
        <taxon>Hungatella</taxon>
    </lineage>
</organism>